<sequence length="69" mass="8092">MAANAKHGWWFFEVYVPTATGGRKLWRRGSWATKREAEAELRSVLNRRDCAAARNHRMTPALQQLRRRP</sequence>
<reference evidence="2" key="1">
    <citation type="submission" date="2023-07" db="EMBL/GenBank/DDBJ databases">
        <title>30 novel species of actinomycetes from the DSMZ collection.</title>
        <authorList>
            <person name="Nouioui I."/>
        </authorList>
    </citation>
    <scope>NUCLEOTIDE SEQUENCE [LARGE SCALE GENOMIC DNA]</scope>
    <source>
        <strain evidence="2">DSM 45834</strain>
    </source>
</reference>
<evidence type="ECO:0008006" key="3">
    <source>
        <dbReference type="Google" id="ProtNLM"/>
    </source>
</evidence>
<protein>
    <recommendedName>
        <fullName evidence="3">AP2-like DNA-binding integrase family protein</fullName>
    </recommendedName>
</protein>
<gene>
    <name evidence="1" type="ORF">RM445_25205</name>
</gene>
<proteinExistence type="predicted"/>
<comment type="caution">
    <text evidence="1">The sequence shown here is derived from an EMBL/GenBank/DDBJ whole genome shotgun (WGS) entry which is preliminary data.</text>
</comment>
<accession>A0ABU2NGH4</accession>
<organism evidence="1 2">
    <name type="scientific">Pseudonocardia charpentierae</name>
    <dbReference type="NCBI Taxonomy" id="3075545"/>
    <lineage>
        <taxon>Bacteria</taxon>
        <taxon>Bacillati</taxon>
        <taxon>Actinomycetota</taxon>
        <taxon>Actinomycetes</taxon>
        <taxon>Pseudonocardiales</taxon>
        <taxon>Pseudonocardiaceae</taxon>
        <taxon>Pseudonocardia</taxon>
    </lineage>
</organism>
<dbReference type="EMBL" id="JAVREJ010000022">
    <property type="protein sequence ID" value="MDT0352825.1"/>
    <property type="molecule type" value="Genomic_DNA"/>
</dbReference>
<dbReference type="RefSeq" id="WP_311559332.1">
    <property type="nucleotide sequence ID" value="NZ_JAVREJ010000022.1"/>
</dbReference>
<evidence type="ECO:0000313" key="1">
    <source>
        <dbReference type="EMBL" id="MDT0352825.1"/>
    </source>
</evidence>
<name>A0ABU2NGH4_9PSEU</name>
<evidence type="ECO:0000313" key="2">
    <source>
        <dbReference type="Proteomes" id="UP001183202"/>
    </source>
</evidence>
<dbReference type="Proteomes" id="UP001183202">
    <property type="component" value="Unassembled WGS sequence"/>
</dbReference>
<keyword evidence="2" id="KW-1185">Reference proteome</keyword>